<dbReference type="PANTHER" id="PTHR33627:SF1">
    <property type="entry name" value="TRANSPOSASE"/>
    <property type="match status" value="1"/>
</dbReference>
<evidence type="ECO:0000313" key="2">
    <source>
        <dbReference type="EMBL" id="MBC8752912.1"/>
    </source>
</evidence>
<dbReference type="RefSeq" id="WP_133662055.1">
    <property type="nucleotide sequence ID" value="NZ_VZQQ01000212.1"/>
</dbReference>
<dbReference type="Pfam" id="PF13546">
    <property type="entry name" value="DDE_5"/>
    <property type="match status" value="1"/>
</dbReference>
<sequence>MREDVDEFDAYLNHLAQTLGHADRHAGFKGYCSGLVLPLSRKSVEPMAAHIDPLHASAKHQSLHHFVAKADWSDREVLQRVREWVMPALDKHAAEESGYYWIIDDTGFPKKGKHSVGVARQYCGQLGKQDNCQIAVSLSIATQRGSLPIAWQLYVPKEWIDDRERARRAGIPDDLAFETKPQIALAQLREAIASGIAPGIVLADAGYGDETAFRESVTELGLLYAVGIRPGTSVWAPGTAPLPPKPWSGRGKPPTLLRRAPGHEPLAVKDLAMQLPASAWQTVTWREGSNAALSSRFAAVRVRPAHRDTWRSTVRDEEWLLLEWPDGDTEPLKYFFTTAPEEATLEQLVFVTKMRWRIERDYQDLKQEFGLGHYEGRGWRGFHHHATLSIAAYGFLMAQRLRMQSDGRGKKNFLECALPALPSDYIPRGSPARSTSRS</sequence>
<evidence type="ECO:0000259" key="1">
    <source>
        <dbReference type="Pfam" id="PF13546"/>
    </source>
</evidence>
<dbReference type="EMBL" id="VZQQ01000212">
    <property type="protein sequence ID" value="MBC8752912.1"/>
    <property type="molecule type" value="Genomic_DNA"/>
</dbReference>
<dbReference type="InterPro" id="IPR012337">
    <property type="entry name" value="RNaseH-like_sf"/>
</dbReference>
<feature type="domain" description="Transposase IS701-like DDE" evidence="1">
    <location>
        <begin position="15"/>
        <end position="291"/>
    </location>
</feature>
<dbReference type="Proteomes" id="UP000736373">
    <property type="component" value="Unassembled WGS sequence"/>
</dbReference>
<reference evidence="2 3" key="1">
    <citation type="submission" date="2019-09" db="EMBL/GenBank/DDBJ databases">
        <title>Paraburkholderia podalyriae sp. nov., A South African Podalyria-associated rhizobium.</title>
        <authorList>
            <person name="Mavima L."/>
            <person name="Beukes C.W."/>
            <person name="Palmer M."/>
            <person name="De Meyer S.E."/>
            <person name="James E.K."/>
            <person name="Maluk M."/>
            <person name="Avontuur J.R."/>
            <person name="Chan W.Y."/>
            <person name="Venter S.N."/>
            <person name="Steenkamp E.T."/>
        </authorList>
    </citation>
    <scope>NUCLEOTIDE SEQUENCE [LARGE SCALE GENOMIC DNA]</scope>
    <source>
        <strain evidence="2 3">WC7.3b</strain>
    </source>
</reference>
<accession>A0ABR7Q2X0</accession>
<organism evidence="2 3">
    <name type="scientific">Paraburkholderia podalyriae</name>
    <dbReference type="NCBI Taxonomy" id="1938811"/>
    <lineage>
        <taxon>Bacteria</taxon>
        <taxon>Pseudomonadati</taxon>
        <taxon>Pseudomonadota</taxon>
        <taxon>Betaproteobacteria</taxon>
        <taxon>Burkholderiales</taxon>
        <taxon>Burkholderiaceae</taxon>
        <taxon>Paraburkholderia</taxon>
    </lineage>
</organism>
<dbReference type="NCBIfam" id="NF033540">
    <property type="entry name" value="transpos_IS701"/>
    <property type="match status" value="1"/>
</dbReference>
<protein>
    <submittedName>
        <fullName evidence="2">IS701 family transposase</fullName>
    </submittedName>
</protein>
<proteinExistence type="predicted"/>
<keyword evidence="3" id="KW-1185">Reference proteome</keyword>
<evidence type="ECO:0000313" key="3">
    <source>
        <dbReference type="Proteomes" id="UP000736373"/>
    </source>
</evidence>
<dbReference type="InterPro" id="IPR038721">
    <property type="entry name" value="IS701-like_DDE_dom"/>
</dbReference>
<name>A0ABR7Q2X0_9BURK</name>
<dbReference type="PANTHER" id="PTHR33627">
    <property type="entry name" value="TRANSPOSASE"/>
    <property type="match status" value="1"/>
</dbReference>
<dbReference type="SUPFAM" id="SSF53098">
    <property type="entry name" value="Ribonuclease H-like"/>
    <property type="match status" value="1"/>
</dbReference>
<comment type="caution">
    <text evidence="2">The sequence shown here is derived from an EMBL/GenBank/DDBJ whole genome shotgun (WGS) entry which is preliminary data.</text>
</comment>
<gene>
    <name evidence="2" type="ORF">F6X42_43360</name>
</gene>
<dbReference type="InterPro" id="IPR039365">
    <property type="entry name" value="IS701-like"/>
</dbReference>